<dbReference type="Pfam" id="PF08351">
    <property type="entry name" value="TmcA_N"/>
    <property type="match status" value="1"/>
</dbReference>
<name>A0A014M9R8_9GAMM</name>
<dbReference type="InterPro" id="IPR024914">
    <property type="entry name" value="tRNA_acetyltr_TmcA"/>
</dbReference>
<dbReference type="PROSITE" id="PS51186">
    <property type="entry name" value="GNAT"/>
    <property type="match status" value="1"/>
</dbReference>
<comment type="similarity">
    <text evidence="9">Belongs to the TmcA family.</text>
</comment>
<dbReference type="FunFam" id="3.40.50.300:FF:001011">
    <property type="entry name" value="tRNA(Met) cytidine acetyltransferase TmcA"/>
    <property type="match status" value="1"/>
</dbReference>
<dbReference type="Gene3D" id="3.40.630.30">
    <property type="match status" value="1"/>
</dbReference>
<keyword evidence="1 9" id="KW-0963">Cytoplasm</keyword>
<dbReference type="InterPro" id="IPR032672">
    <property type="entry name" value="TmcA/NAT10/Kre33"/>
</dbReference>
<dbReference type="GO" id="GO:1904812">
    <property type="term" value="P:rRNA acetylation involved in maturation of SSU-rRNA"/>
    <property type="evidence" value="ECO:0007669"/>
    <property type="project" value="TreeGrafter"/>
</dbReference>
<dbReference type="PANTHER" id="PTHR10925:SF5">
    <property type="entry name" value="RNA CYTIDINE ACETYLTRANSFERASE"/>
    <property type="match status" value="1"/>
</dbReference>
<keyword evidence="7 9" id="KW-0694">RNA-binding</keyword>
<reference evidence="11 12" key="1">
    <citation type="submission" date="2014-02" db="EMBL/GenBank/DDBJ databases">
        <title>Draft genome of Erwinia mallotivora strain BT-MARDI, a papaya dieback pathogen.</title>
        <authorList>
            <person name="Redzuan R."/>
            <person name="Abu Bakar N."/>
            <person name="Badrun R."/>
            <person name="Mohd Raih M.F."/>
            <person name="Rozano L."/>
            <person name="Mat Amin N."/>
        </authorList>
    </citation>
    <scope>NUCLEOTIDE SEQUENCE [LARGE SCALE GENOMIC DNA]</scope>
    <source>
        <strain evidence="11 12">BT-MARDI</strain>
    </source>
</reference>
<sequence length="669" mass="74212">MIDFSEVIAHTATLQQQGKRQLLILSGDPSWCLDQVALWMAALPGDWMWLGDVPHSPLHCSPKALRTLLGQEFLHAVFDARAGFNADALAALSGTLRAGSWLVMLAPAWHHWPKQADSDSVRWSEMPAAVATPNFILRWQQLVLQDPQVVLFRQHTSFHLPQPEPAEKWQPDAISQQQHLLHKLLASKPGIYVLIAPRGRGKSALAGLLASCWPGRCLVTAPAKTSTRVLMKFAGEAAEFIAPDHLLALQPAERPQNVDWLLIDEAAAIPAAVLQQLVAVAPRILLTTTSQGYEGTGRGFLLKFCASLANATVLELTPPLRWSTEDPLERFIDRALLFSEPDIVTDRSEVHYCFPVQADWQSQPWLPEGMYQLLTSAHYRTSPLDLRRMMDAPGMHFSAALQGESVQGALWLVDEGGLEERLAQAVWAGFRRPAGNLVAQSLAAHGGFPLAAMLRSRRISRIAIAPALRRQGIGHEMVRQSVNRADGLDFVSVSFGFTASLWQFWQRCGFRLVRLGSKPEASSGCYTAMAVLPLSQQGEKLATHAAQRLARDWPWLQRLLDGVDIDLPEHNASIVEEDEWRELAGFAWGQRPFEASMAALDRLVSRTQDLPLLQGALLQQLSDRELCRQSGLSGRKALLAGWRREAQQALQALDAARSKSWQDFIRSLN</sequence>
<accession>A0A014M9R8</accession>
<evidence type="ECO:0000256" key="5">
    <source>
        <dbReference type="ARBA" id="ARBA00022741"/>
    </source>
</evidence>
<dbReference type="Gene3D" id="1.20.120.890">
    <property type="entry name" value="tRNA(Met) cytidine acetyltransferase, tail domain"/>
    <property type="match status" value="1"/>
</dbReference>
<keyword evidence="4 9" id="KW-0819">tRNA processing</keyword>
<dbReference type="FunFam" id="3.40.50.11040:FF:000003">
    <property type="entry name" value="tRNA(Met) cytidine acetyltransferase TmcA"/>
    <property type="match status" value="1"/>
</dbReference>
<dbReference type="InterPro" id="IPR033442">
    <property type="entry name" value="TmcA_tRNA_bind"/>
</dbReference>
<gene>
    <name evidence="9" type="primary">tmcA</name>
    <name evidence="11" type="ORF">BG55_13875</name>
</gene>
<dbReference type="PATRIC" id="fig|69222.5.peg.2849"/>
<comment type="catalytic activity">
    <reaction evidence="9">
        <text>cytidine(34) in elongator tRNA(Met) + acetyl-CoA + ATP + H2O = N(4)-acetylcytidine(34) in elongator tRNA(Met) + ADP + phosphate + CoA + H(+)</text>
        <dbReference type="Rhea" id="RHEA:43788"/>
        <dbReference type="Rhea" id="RHEA-COMP:10693"/>
        <dbReference type="Rhea" id="RHEA-COMP:10694"/>
        <dbReference type="ChEBI" id="CHEBI:15377"/>
        <dbReference type="ChEBI" id="CHEBI:15378"/>
        <dbReference type="ChEBI" id="CHEBI:30616"/>
        <dbReference type="ChEBI" id="CHEBI:43474"/>
        <dbReference type="ChEBI" id="CHEBI:57287"/>
        <dbReference type="ChEBI" id="CHEBI:57288"/>
        <dbReference type="ChEBI" id="CHEBI:74900"/>
        <dbReference type="ChEBI" id="CHEBI:82748"/>
        <dbReference type="ChEBI" id="CHEBI:456216"/>
        <dbReference type="EC" id="2.3.1.193"/>
    </reaction>
</comment>
<keyword evidence="5 9" id="KW-0547">Nucleotide-binding</keyword>
<keyword evidence="8 9" id="KW-0012">Acyltransferase</keyword>
<dbReference type="InterPro" id="IPR016181">
    <property type="entry name" value="Acyl_CoA_acyltransferase"/>
</dbReference>
<dbReference type="GO" id="GO:0002101">
    <property type="term" value="P:tRNA wobble cytosine modification"/>
    <property type="evidence" value="ECO:0007669"/>
    <property type="project" value="UniProtKB-UniRule"/>
</dbReference>
<dbReference type="PANTHER" id="PTHR10925">
    <property type="entry name" value="N-ACETYLTRANSFERASE 10"/>
    <property type="match status" value="1"/>
</dbReference>
<dbReference type="InterPro" id="IPR038321">
    <property type="entry name" value="TmcA_C_sf"/>
</dbReference>
<dbReference type="OrthoDB" id="5578851at2"/>
<keyword evidence="12" id="KW-1185">Reference proteome</keyword>
<comment type="caution">
    <text evidence="11">The sequence shown here is derived from an EMBL/GenBank/DDBJ whole genome shotgun (WGS) entry which is preliminary data.</text>
</comment>
<comment type="function">
    <text evidence="9">Catalyzes the formation of N(4)-acetylcytidine (ac(4)C) at the wobble position of tRNA(Met), by using acetyl-CoA as an acetyl donor and ATP (or GTP).</text>
</comment>
<dbReference type="Gene3D" id="3.40.50.11040">
    <property type="match status" value="1"/>
</dbReference>
<feature type="binding site" evidence="9">
    <location>
        <position position="177"/>
    </location>
    <ligand>
        <name>ATP</name>
        <dbReference type="ChEBI" id="CHEBI:30616"/>
    </ligand>
</feature>
<dbReference type="EC" id="2.3.1.193" evidence="9"/>
<dbReference type="AlphaFoldDB" id="A0A014M9R8"/>
<evidence type="ECO:0000256" key="7">
    <source>
        <dbReference type="ARBA" id="ARBA00022884"/>
    </source>
</evidence>
<evidence type="ECO:0000256" key="6">
    <source>
        <dbReference type="ARBA" id="ARBA00022840"/>
    </source>
</evidence>
<organism evidence="11 12">
    <name type="scientific">Erwinia mallotivora</name>
    <dbReference type="NCBI Taxonomy" id="69222"/>
    <lineage>
        <taxon>Bacteria</taxon>
        <taxon>Pseudomonadati</taxon>
        <taxon>Pseudomonadota</taxon>
        <taxon>Gammaproteobacteria</taxon>
        <taxon>Enterobacterales</taxon>
        <taxon>Erwiniaceae</taxon>
        <taxon>Erwinia</taxon>
    </lineage>
</organism>
<keyword evidence="2 9" id="KW-0820">tRNA-binding</keyword>
<dbReference type="EMBL" id="JFHN01000053">
    <property type="protein sequence ID" value="EXU74824.1"/>
    <property type="molecule type" value="Genomic_DNA"/>
</dbReference>
<evidence type="ECO:0000256" key="8">
    <source>
        <dbReference type="ARBA" id="ARBA00023315"/>
    </source>
</evidence>
<dbReference type="Gene3D" id="3.40.50.300">
    <property type="entry name" value="P-loop containing nucleotide triphosphate hydrolases"/>
    <property type="match status" value="1"/>
</dbReference>
<evidence type="ECO:0000256" key="3">
    <source>
        <dbReference type="ARBA" id="ARBA00022679"/>
    </source>
</evidence>
<dbReference type="SUPFAM" id="SSF52540">
    <property type="entry name" value="P-loop containing nucleoside triphosphate hydrolases"/>
    <property type="match status" value="1"/>
</dbReference>
<protein>
    <recommendedName>
        <fullName evidence="9">tRNA(Met) cytidine acetyltransferase TmcA</fullName>
        <ecNumber evidence="9">2.3.1.193</ecNumber>
    </recommendedName>
</protein>
<evidence type="ECO:0000256" key="1">
    <source>
        <dbReference type="ARBA" id="ARBA00022490"/>
    </source>
</evidence>
<dbReference type="HAMAP" id="MF_01886">
    <property type="entry name" value="tRNA_acetyltr_TmcA"/>
    <property type="match status" value="1"/>
</dbReference>
<dbReference type="GO" id="GO:0005524">
    <property type="term" value="F:ATP binding"/>
    <property type="evidence" value="ECO:0007669"/>
    <property type="project" value="UniProtKB-UniRule"/>
</dbReference>
<dbReference type="GO" id="GO:0051391">
    <property type="term" value="P:tRNA acetylation"/>
    <property type="evidence" value="ECO:0007669"/>
    <property type="project" value="UniProtKB-UniRule"/>
</dbReference>
<proteinExistence type="inferred from homology"/>
<dbReference type="InterPro" id="IPR000182">
    <property type="entry name" value="GNAT_dom"/>
</dbReference>
<evidence type="ECO:0000259" key="10">
    <source>
        <dbReference type="PROSITE" id="PS51186"/>
    </source>
</evidence>
<evidence type="ECO:0000313" key="12">
    <source>
        <dbReference type="Proteomes" id="UP000019918"/>
    </source>
</evidence>
<dbReference type="GO" id="GO:0000049">
    <property type="term" value="F:tRNA binding"/>
    <property type="evidence" value="ECO:0007669"/>
    <property type="project" value="UniProtKB-UniRule"/>
</dbReference>
<feature type="binding site" evidence="9">
    <location>
        <position position="507"/>
    </location>
    <ligand>
        <name>acetyl-CoA</name>
        <dbReference type="ChEBI" id="CHEBI:57288"/>
    </ligand>
</feature>
<keyword evidence="3 9" id="KW-0808">Transferase</keyword>
<feature type="binding site" evidence="9">
    <location>
        <position position="321"/>
    </location>
    <ligand>
        <name>ATP</name>
        <dbReference type="ChEBI" id="CHEBI:30616"/>
    </ligand>
</feature>
<comment type="subcellular location">
    <subcellularLocation>
        <location evidence="9">Cytoplasm</location>
    </subcellularLocation>
</comment>
<comment type="caution">
    <text evidence="9">Lacks conserved residue(s) required for the propagation of feature annotation.</text>
</comment>
<dbReference type="Pfam" id="PF05127">
    <property type="entry name" value="NAT10_TcmA_helicase"/>
    <property type="match status" value="1"/>
</dbReference>
<dbReference type="SUPFAM" id="SSF55729">
    <property type="entry name" value="Acyl-CoA N-acyltransferases (Nat)"/>
    <property type="match status" value="1"/>
</dbReference>
<dbReference type="Pfam" id="PF17176">
    <property type="entry name" value="tRNA_bind_3"/>
    <property type="match status" value="1"/>
</dbReference>
<keyword evidence="6 9" id="KW-0067">ATP-binding</keyword>
<feature type="domain" description="N-acetyltransferase" evidence="10">
    <location>
        <begin position="395"/>
        <end position="532"/>
    </location>
</feature>
<dbReference type="InterPro" id="IPR027417">
    <property type="entry name" value="P-loop_NTPase"/>
</dbReference>
<evidence type="ECO:0000313" key="11">
    <source>
        <dbReference type="EMBL" id="EXU74824.1"/>
    </source>
</evidence>
<evidence type="ECO:0000256" key="9">
    <source>
        <dbReference type="HAMAP-Rule" id="MF_01886"/>
    </source>
</evidence>
<evidence type="ECO:0000256" key="2">
    <source>
        <dbReference type="ARBA" id="ARBA00022555"/>
    </source>
</evidence>
<dbReference type="InterPro" id="IPR007807">
    <property type="entry name" value="TcmA/NAT10_helicase"/>
</dbReference>
<dbReference type="RefSeq" id="WP_034938304.1">
    <property type="nucleotide sequence ID" value="NZ_JFHN01000053.1"/>
</dbReference>
<dbReference type="GO" id="GO:0005737">
    <property type="term" value="C:cytoplasm"/>
    <property type="evidence" value="ECO:0007669"/>
    <property type="project" value="UniProtKB-SubCell"/>
</dbReference>
<dbReference type="InterPro" id="IPR013562">
    <property type="entry name" value="TmcA/NAT10_N"/>
</dbReference>
<dbReference type="Pfam" id="PF13718">
    <property type="entry name" value="GNAT_acetyltr_2"/>
    <property type="match status" value="2"/>
</dbReference>
<dbReference type="GO" id="GO:0051392">
    <property type="term" value="F:tRNA cytidine N4-acetyltransferase activity"/>
    <property type="evidence" value="ECO:0007669"/>
    <property type="project" value="UniProtKB-UniRule"/>
</dbReference>
<dbReference type="Proteomes" id="UP000019918">
    <property type="component" value="Unassembled WGS sequence"/>
</dbReference>
<dbReference type="GO" id="GO:1990883">
    <property type="term" value="F:18S rRNA cytidine N-acetyltransferase activity"/>
    <property type="evidence" value="ECO:0007669"/>
    <property type="project" value="TreeGrafter"/>
</dbReference>
<evidence type="ECO:0000256" key="4">
    <source>
        <dbReference type="ARBA" id="ARBA00022694"/>
    </source>
</evidence>
<dbReference type="STRING" id="69222.BG55_13875"/>